<dbReference type="Proteomes" id="UP001153555">
    <property type="component" value="Unassembled WGS sequence"/>
</dbReference>
<dbReference type="OrthoDB" id="913581at2759"/>
<proteinExistence type="predicted"/>
<dbReference type="EMBL" id="CACSLK010027751">
    <property type="protein sequence ID" value="CAA0827332.1"/>
    <property type="molecule type" value="Genomic_DNA"/>
</dbReference>
<dbReference type="AlphaFoldDB" id="A0A9N7RFG0"/>
<evidence type="ECO:0000313" key="2">
    <source>
        <dbReference type="Proteomes" id="UP001153555"/>
    </source>
</evidence>
<name>A0A9N7RFG0_STRHE</name>
<sequence>GDLKEQDERQLPSQPEHVNAITVLRNGKKVDNRVEMPEDNEVVEVVVDEDDDEPGEKVDVSKGKDVGIKEIEKENPKKVAREALHKADAPYRPPIPFPSRLQDTKKERQFKDLFDMLSKVNVNLPLLDVIKNVPAYVQFFKDLASKKRRFGDNEKVMISEVASTTIPRKECDPGAFVMRITFGNGK</sequence>
<reference evidence="1" key="1">
    <citation type="submission" date="2019-12" db="EMBL/GenBank/DDBJ databases">
        <authorList>
            <person name="Scholes J."/>
        </authorList>
    </citation>
    <scope>NUCLEOTIDE SEQUENCE</scope>
</reference>
<comment type="caution">
    <text evidence="1">The sequence shown here is derived from an EMBL/GenBank/DDBJ whole genome shotgun (WGS) entry which is preliminary data.</text>
</comment>
<evidence type="ECO:0000313" key="1">
    <source>
        <dbReference type="EMBL" id="CAA0827332.1"/>
    </source>
</evidence>
<keyword evidence="2" id="KW-1185">Reference proteome</keyword>
<feature type="non-terminal residue" evidence="1">
    <location>
        <position position="186"/>
    </location>
</feature>
<gene>
    <name evidence="1" type="ORF">SHERM_23027</name>
</gene>
<feature type="non-terminal residue" evidence="1">
    <location>
        <position position="1"/>
    </location>
</feature>
<organism evidence="1 2">
    <name type="scientific">Striga hermonthica</name>
    <name type="common">Purple witchweed</name>
    <name type="synonym">Buchnera hermonthica</name>
    <dbReference type="NCBI Taxonomy" id="68872"/>
    <lineage>
        <taxon>Eukaryota</taxon>
        <taxon>Viridiplantae</taxon>
        <taxon>Streptophyta</taxon>
        <taxon>Embryophyta</taxon>
        <taxon>Tracheophyta</taxon>
        <taxon>Spermatophyta</taxon>
        <taxon>Magnoliopsida</taxon>
        <taxon>eudicotyledons</taxon>
        <taxon>Gunneridae</taxon>
        <taxon>Pentapetalae</taxon>
        <taxon>asterids</taxon>
        <taxon>lamiids</taxon>
        <taxon>Lamiales</taxon>
        <taxon>Orobanchaceae</taxon>
        <taxon>Buchnereae</taxon>
        <taxon>Striga</taxon>
    </lineage>
</organism>
<accession>A0A9N7RFG0</accession>
<protein>
    <submittedName>
        <fullName evidence="1">Uncharacterized protein</fullName>
    </submittedName>
</protein>